<sequence length="90" mass="9642">MTPRPPPSAEHFTQVVTEVDRLVQQGCAEISALSRMALLWLETPETSNRLEVLASALRTIRNSADMLASETSGEVVAVGCSHHVKSSAAP</sequence>
<organism evidence="1 2">
    <name type="scientific">Delftia lacustris</name>
    <dbReference type="NCBI Taxonomy" id="558537"/>
    <lineage>
        <taxon>Bacteria</taxon>
        <taxon>Pseudomonadati</taxon>
        <taxon>Pseudomonadota</taxon>
        <taxon>Betaproteobacteria</taxon>
        <taxon>Burkholderiales</taxon>
        <taxon>Comamonadaceae</taxon>
        <taxon>Delftia</taxon>
    </lineage>
</organism>
<name>A0A1H3RYB5_9BURK</name>
<dbReference type="EMBL" id="FNPE01000017">
    <property type="protein sequence ID" value="SDZ30245.1"/>
    <property type="molecule type" value="Genomic_DNA"/>
</dbReference>
<proteinExistence type="predicted"/>
<protein>
    <submittedName>
        <fullName evidence="1">Uncharacterized protein</fullName>
    </submittedName>
</protein>
<gene>
    <name evidence="1" type="ORF">SAMN05421547_11748</name>
</gene>
<dbReference type="AlphaFoldDB" id="A0A1H3RYB5"/>
<accession>A0A1H3RYB5</accession>
<dbReference type="RefSeq" id="WP_034368143.1">
    <property type="nucleotide sequence ID" value="NZ_AP025556.1"/>
</dbReference>
<evidence type="ECO:0000313" key="2">
    <source>
        <dbReference type="Proteomes" id="UP000183417"/>
    </source>
</evidence>
<dbReference type="Proteomes" id="UP000183417">
    <property type="component" value="Unassembled WGS sequence"/>
</dbReference>
<reference evidence="1 2" key="1">
    <citation type="submission" date="2016-10" db="EMBL/GenBank/DDBJ databases">
        <authorList>
            <person name="de Groot N.N."/>
        </authorList>
    </citation>
    <scope>NUCLEOTIDE SEQUENCE [LARGE SCALE GENOMIC DNA]</scope>
    <source>
        <strain evidence="1 2">LMG 24775</strain>
    </source>
</reference>
<dbReference type="GeneID" id="94693919"/>
<evidence type="ECO:0000313" key="1">
    <source>
        <dbReference type="EMBL" id="SDZ30245.1"/>
    </source>
</evidence>